<keyword evidence="1" id="KW-0175">Coiled coil</keyword>
<dbReference type="Gene3D" id="1.20.1280.50">
    <property type="match status" value="1"/>
</dbReference>
<keyword evidence="4" id="KW-1185">Reference proteome</keyword>
<name>A0ABR2ZCT0_9AGAR</name>
<organism evidence="3 4">
    <name type="scientific">Marasmius tenuissimus</name>
    <dbReference type="NCBI Taxonomy" id="585030"/>
    <lineage>
        <taxon>Eukaryota</taxon>
        <taxon>Fungi</taxon>
        <taxon>Dikarya</taxon>
        <taxon>Basidiomycota</taxon>
        <taxon>Agaricomycotina</taxon>
        <taxon>Agaricomycetes</taxon>
        <taxon>Agaricomycetidae</taxon>
        <taxon>Agaricales</taxon>
        <taxon>Marasmiineae</taxon>
        <taxon>Marasmiaceae</taxon>
        <taxon>Marasmius</taxon>
    </lineage>
</organism>
<dbReference type="InterPro" id="IPR001810">
    <property type="entry name" value="F-box_dom"/>
</dbReference>
<proteinExistence type="predicted"/>
<feature type="domain" description="F-box" evidence="2">
    <location>
        <begin position="108"/>
        <end position="170"/>
    </location>
</feature>
<evidence type="ECO:0000256" key="1">
    <source>
        <dbReference type="SAM" id="Coils"/>
    </source>
</evidence>
<dbReference type="EMBL" id="JBBXMP010000283">
    <property type="protein sequence ID" value="KAL0058696.1"/>
    <property type="molecule type" value="Genomic_DNA"/>
</dbReference>
<evidence type="ECO:0000313" key="4">
    <source>
        <dbReference type="Proteomes" id="UP001437256"/>
    </source>
</evidence>
<accession>A0ABR2ZCT0</accession>
<sequence>MMIASLIGQLERISNMALGSLYKCSRCQLQVGGDLEDAVFEELTALWKSNVPPTSEKESRTEYTATSYALKAIESQIRELSASMKSLKSTRARMAEKKRLYRYILHPIRRLPPEILTEIFRIRTFGDIDLNDTEYPGSLDTRKAPWMLGQVCRAWRSVAASTPSLWAKINVSWWRDTISASCALSLEALLSIQLKRSQDQHISLSLETSDDRLQQKFLSMLCSRASQWRTARLKSSIDSLNCLRDFRGAFRSLKLLEIRFIPVSDVWTSDGISPLCAFEDCPSLTELKLRGKSPILLQRGARIPWRQVIRYEARSGNRWLEEPGSHSQILPKLERVEVCVLDSISNNETATLQLLPSPLKLCFLHTLVINIADSPGMDSLLSWLVLPALCVLRLVTGFSHPEKLVEFLDRSQCSLEELAITLECYKEHSDEFPHNLTCLLEASALHNLRTLQIRVRFGSDGSREIWEMVIETLRLGREGRAQAMPRLRRLVLNGEGFLNHTVTMGNEEVFLAMVSSRCFTTPPVSGRGGAFPLEELTLWNFGEEGTTPLEQFGMEHLMELSSAGGLTCSWHWGRLDWRQVD</sequence>
<dbReference type="PANTHER" id="PTHR38926">
    <property type="entry name" value="F-BOX DOMAIN CONTAINING PROTEIN, EXPRESSED"/>
    <property type="match status" value="1"/>
</dbReference>
<protein>
    <recommendedName>
        <fullName evidence="2">F-box domain-containing protein</fullName>
    </recommendedName>
</protein>
<evidence type="ECO:0000259" key="2">
    <source>
        <dbReference type="Pfam" id="PF12937"/>
    </source>
</evidence>
<dbReference type="Pfam" id="PF12937">
    <property type="entry name" value="F-box-like"/>
    <property type="match status" value="1"/>
</dbReference>
<comment type="caution">
    <text evidence="3">The sequence shown here is derived from an EMBL/GenBank/DDBJ whole genome shotgun (WGS) entry which is preliminary data.</text>
</comment>
<reference evidence="3 4" key="1">
    <citation type="submission" date="2024-05" db="EMBL/GenBank/DDBJ databases">
        <title>A draft genome resource for the thread blight pathogen Marasmius tenuissimus strain MS-2.</title>
        <authorList>
            <person name="Yulfo-Soto G.E."/>
            <person name="Baruah I.K."/>
            <person name="Amoako-Attah I."/>
            <person name="Bukari Y."/>
            <person name="Meinhardt L.W."/>
            <person name="Bailey B.A."/>
            <person name="Cohen S.P."/>
        </authorList>
    </citation>
    <scope>NUCLEOTIDE SEQUENCE [LARGE SCALE GENOMIC DNA]</scope>
    <source>
        <strain evidence="3 4">MS-2</strain>
    </source>
</reference>
<evidence type="ECO:0000313" key="3">
    <source>
        <dbReference type="EMBL" id="KAL0058696.1"/>
    </source>
</evidence>
<gene>
    <name evidence="3" type="ORF">AAF712_014607</name>
</gene>
<dbReference type="PANTHER" id="PTHR38926:SF5">
    <property type="entry name" value="F-BOX AND LEUCINE-RICH REPEAT PROTEIN 6"/>
    <property type="match status" value="1"/>
</dbReference>
<dbReference type="Proteomes" id="UP001437256">
    <property type="component" value="Unassembled WGS sequence"/>
</dbReference>
<feature type="coiled-coil region" evidence="1">
    <location>
        <begin position="70"/>
        <end position="97"/>
    </location>
</feature>